<dbReference type="OrthoDB" id="2915840at2759"/>
<protein>
    <submittedName>
        <fullName evidence="4">FAD/NAD(P)-binding protein</fullName>
    </submittedName>
</protein>
<dbReference type="OMA" id="WISPFWI"/>
<dbReference type="Pfam" id="PF13738">
    <property type="entry name" value="Pyr_redox_3"/>
    <property type="match status" value="1"/>
</dbReference>
<evidence type="ECO:0000256" key="2">
    <source>
        <dbReference type="ARBA" id="ARBA00022827"/>
    </source>
</evidence>
<dbReference type="KEGG" id="glz:GLAREA_09775"/>
<proteinExistence type="predicted"/>
<dbReference type="PANTHER" id="PTHR23023">
    <property type="entry name" value="DIMETHYLANILINE MONOOXYGENASE"/>
    <property type="match status" value="1"/>
</dbReference>
<dbReference type="EMBL" id="KE145368">
    <property type="protein sequence ID" value="EPE28654.1"/>
    <property type="molecule type" value="Genomic_DNA"/>
</dbReference>
<sequence>MVETVDLVVIGAGWFGLGAAKTYLQVHPDANLVVLEAESSVGGVWSSKRLYPGLRSNNLVGTYEYSDFPMDEATWGVKPGQHIPGQVVHKYLTAYAEKFGVLRRIRFNYKVKSVEKNERGGWLLSPEGDSSTSIYAKKLIVATGVTSQAFLPTFEGQNSFGVPLFHSKDFLKHADTIKNSKRVTVLGGTKSAWDAVYAYGTDGVEVDWVIRESGHGPCWMAPPYVTPLKKWLEKLVHTRFLTWLSPCVWGDADGYGGIRSWLHGTSIGRFLVDKFWGVLGGDVITLNKYDSHPKTAKLKPWHDAFWTASGLSILNYETDFFELVKSDKIRIHIADITELSPGKVHLSDGNSFETDALLCSTGWKHTAPMKFSPPGLEAELGLMSQRSSSEEEALIARADAEILEKYPRLANRPPKNKKFEALTDTNARIQNEENLSSMGLYRFMVPPEPRMLATHDIAFSGYVMTISTSILAQVQALWITAYFDGNVLPFDTTISSSAELEKEIAAIKYSATLHNRFGKWRYPGGKEGKIPDFVFDAVPYVDMLLKDLGVNSRRKGSFLKEISEPYGAEDYKDVVQEWMAKGKKDL</sequence>
<dbReference type="FunFam" id="3.50.50.60:FF:000258">
    <property type="entry name" value="Flavin-binding monooxygenase-like protein (AFU_orthologue AFUA_6G01900)"/>
    <property type="match status" value="1"/>
</dbReference>
<dbReference type="GeneID" id="19468822"/>
<organism evidence="4 5">
    <name type="scientific">Glarea lozoyensis (strain ATCC 20868 / MF5171)</name>
    <dbReference type="NCBI Taxonomy" id="1116229"/>
    <lineage>
        <taxon>Eukaryota</taxon>
        <taxon>Fungi</taxon>
        <taxon>Dikarya</taxon>
        <taxon>Ascomycota</taxon>
        <taxon>Pezizomycotina</taxon>
        <taxon>Leotiomycetes</taxon>
        <taxon>Helotiales</taxon>
        <taxon>Helotiaceae</taxon>
        <taxon>Glarea</taxon>
    </lineage>
</organism>
<dbReference type="eggNOG" id="KOG1399">
    <property type="taxonomic scope" value="Eukaryota"/>
</dbReference>
<evidence type="ECO:0000256" key="3">
    <source>
        <dbReference type="ARBA" id="ARBA00023002"/>
    </source>
</evidence>
<reference evidence="4 5" key="1">
    <citation type="journal article" date="2013" name="BMC Genomics">
        <title>Genomics-driven discovery of the pneumocandin biosynthetic gene cluster in the fungus Glarea lozoyensis.</title>
        <authorList>
            <person name="Chen L."/>
            <person name="Yue Q."/>
            <person name="Zhang X."/>
            <person name="Xiang M."/>
            <person name="Wang C."/>
            <person name="Li S."/>
            <person name="Che Y."/>
            <person name="Ortiz-Lopez F.J."/>
            <person name="Bills G.F."/>
            <person name="Liu X."/>
            <person name="An Z."/>
        </authorList>
    </citation>
    <scope>NUCLEOTIDE SEQUENCE [LARGE SCALE GENOMIC DNA]</scope>
    <source>
        <strain evidence="5">ATCC 20868 / MF5171</strain>
    </source>
</reference>
<evidence type="ECO:0000313" key="4">
    <source>
        <dbReference type="EMBL" id="EPE28654.1"/>
    </source>
</evidence>
<dbReference type="HOGENOM" id="CLU_019225_1_0_1"/>
<keyword evidence="5" id="KW-1185">Reference proteome</keyword>
<dbReference type="GO" id="GO:0016491">
    <property type="term" value="F:oxidoreductase activity"/>
    <property type="evidence" value="ECO:0007669"/>
    <property type="project" value="UniProtKB-KW"/>
</dbReference>
<evidence type="ECO:0000256" key="1">
    <source>
        <dbReference type="ARBA" id="ARBA00022630"/>
    </source>
</evidence>
<dbReference type="AlphaFoldDB" id="S3CUH2"/>
<name>S3CUH2_GLAL2</name>
<keyword evidence="3" id="KW-0560">Oxidoreductase</keyword>
<dbReference type="Gene3D" id="3.50.50.60">
    <property type="entry name" value="FAD/NAD(P)-binding domain"/>
    <property type="match status" value="1"/>
</dbReference>
<keyword evidence="2" id="KW-0274">FAD</keyword>
<accession>S3CUH2</accession>
<keyword evidence="1" id="KW-0285">Flavoprotein</keyword>
<dbReference type="SUPFAM" id="SSF51905">
    <property type="entry name" value="FAD/NAD(P)-binding domain"/>
    <property type="match status" value="1"/>
</dbReference>
<evidence type="ECO:0000313" key="5">
    <source>
        <dbReference type="Proteomes" id="UP000016922"/>
    </source>
</evidence>
<dbReference type="InterPro" id="IPR036188">
    <property type="entry name" value="FAD/NAD-bd_sf"/>
</dbReference>
<dbReference type="InterPro" id="IPR050346">
    <property type="entry name" value="FMO-like"/>
</dbReference>
<gene>
    <name evidence="4" type="ORF">GLAREA_09775</name>
</gene>
<dbReference type="Proteomes" id="UP000016922">
    <property type="component" value="Unassembled WGS sequence"/>
</dbReference>
<dbReference type="RefSeq" id="XP_008084562.1">
    <property type="nucleotide sequence ID" value="XM_008086371.1"/>
</dbReference>